<feature type="region of interest" description="Disordered" evidence="1">
    <location>
        <begin position="113"/>
        <end position="147"/>
    </location>
</feature>
<name>A0A8H4PAU5_9HYPO</name>
<sequence length="333" mass="36464">MKVERTTRRHTPIPNPTRSSNRIREQKQFKESDQGDLAVSFSSQSSSSQSSSFQSPASQEVPNSSFTSSIPSNEGSFSSFSSNEQDAETQVLPSLASTDLLNTTNQHELVTTIVRNSQDPARRPPGDAPRRYPQHLMPGSDQPGVTAGQVARGLYGDRIVIDSTLSIRLSNEAALRSVRQRRPDMDLNMERRSNVEAFLAHLTGVQVERACKNCSKGHGPWSECIIYDGTMCGSCTNCWFNASGSRCTFHENNQNSIYAPAPLYNPHSAGMPSQQIQFPRLNPQPQLLPQIVAQGNPSVSLQGEAAAHLYPTPPGQLQSPHNFLHALGVRPGE</sequence>
<organism evidence="2 3">
    <name type="scientific">Fusarium austroafricanum</name>
    <dbReference type="NCBI Taxonomy" id="2364996"/>
    <lineage>
        <taxon>Eukaryota</taxon>
        <taxon>Fungi</taxon>
        <taxon>Dikarya</taxon>
        <taxon>Ascomycota</taxon>
        <taxon>Pezizomycotina</taxon>
        <taxon>Sordariomycetes</taxon>
        <taxon>Hypocreomycetidae</taxon>
        <taxon>Hypocreales</taxon>
        <taxon>Nectriaceae</taxon>
        <taxon>Fusarium</taxon>
        <taxon>Fusarium concolor species complex</taxon>
    </lineage>
</organism>
<accession>A0A8H4PAU5</accession>
<feature type="compositionally biased region" description="Polar residues" evidence="1">
    <location>
        <begin position="56"/>
        <end position="67"/>
    </location>
</feature>
<proteinExistence type="predicted"/>
<dbReference type="Pfam" id="PF12511">
    <property type="entry name" value="DUF3716"/>
    <property type="match status" value="1"/>
</dbReference>
<dbReference type="OrthoDB" id="4174112at2759"/>
<feature type="compositionally biased region" description="Low complexity" evidence="1">
    <location>
        <begin position="40"/>
        <end position="55"/>
    </location>
</feature>
<feature type="region of interest" description="Disordered" evidence="1">
    <location>
        <begin position="1"/>
        <end position="89"/>
    </location>
</feature>
<evidence type="ECO:0000256" key="1">
    <source>
        <dbReference type="SAM" id="MobiDB-lite"/>
    </source>
</evidence>
<evidence type="ECO:0000313" key="2">
    <source>
        <dbReference type="EMBL" id="KAF4454097.1"/>
    </source>
</evidence>
<evidence type="ECO:0000313" key="3">
    <source>
        <dbReference type="Proteomes" id="UP000605986"/>
    </source>
</evidence>
<dbReference type="Proteomes" id="UP000605986">
    <property type="component" value="Unassembled WGS sequence"/>
</dbReference>
<comment type="caution">
    <text evidence="2">The sequence shown here is derived from an EMBL/GenBank/DDBJ whole genome shotgun (WGS) entry which is preliminary data.</text>
</comment>
<dbReference type="EMBL" id="JAADJG010000134">
    <property type="protein sequence ID" value="KAF4454097.1"/>
    <property type="molecule type" value="Genomic_DNA"/>
</dbReference>
<dbReference type="InterPro" id="IPR022190">
    <property type="entry name" value="DUF3716"/>
</dbReference>
<protein>
    <submittedName>
        <fullName evidence="2">Uncharacterized protein</fullName>
    </submittedName>
</protein>
<dbReference type="AlphaFoldDB" id="A0A8H4PAU5"/>
<feature type="compositionally biased region" description="Low complexity" evidence="1">
    <location>
        <begin position="68"/>
        <end position="84"/>
    </location>
</feature>
<feature type="compositionally biased region" description="Basic and acidic residues" evidence="1">
    <location>
        <begin position="22"/>
        <end position="33"/>
    </location>
</feature>
<feature type="compositionally biased region" description="Basic and acidic residues" evidence="1">
    <location>
        <begin position="120"/>
        <end position="130"/>
    </location>
</feature>
<gene>
    <name evidence="2" type="ORF">F53441_3334</name>
</gene>
<keyword evidence="3" id="KW-1185">Reference proteome</keyword>
<reference evidence="2" key="1">
    <citation type="submission" date="2020-01" db="EMBL/GenBank/DDBJ databases">
        <title>Identification and distribution of gene clusters putatively required for synthesis of sphingolipid metabolism inhibitors in phylogenetically diverse species of the filamentous fungus Fusarium.</title>
        <authorList>
            <person name="Kim H.-S."/>
            <person name="Busman M."/>
            <person name="Brown D.W."/>
            <person name="Divon H."/>
            <person name="Uhlig S."/>
            <person name="Proctor R.H."/>
        </authorList>
    </citation>
    <scope>NUCLEOTIDE SEQUENCE</scope>
    <source>
        <strain evidence="2">NRRL 53441</strain>
    </source>
</reference>